<dbReference type="PANTHER" id="PTHR24276">
    <property type="entry name" value="POLYSERASE-RELATED"/>
    <property type="match status" value="1"/>
</dbReference>
<keyword evidence="3" id="KW-0964">Secreted</keyword>
<keyword evidence="9" id="KW-1015">Disulfide bond</keyword>
<dbReference type="Proteomes" id="UP000504634">
    <property type="component" value="Unplaced"/>
</dbReference>
<dbReference type="SUPFAM" id="SSF50494">
    <property type="entry name" value="Trypsin-like serine proteases"/>
    <property type="match status" value="1"/>
</dbReference>
<accession>A0A6J2TPF4</accession>
<feature type="domain" description="Peptidase S1" evidence="13">
    <location>
        <begin position="30"/>
        <end position="253"/>
    </location>
</feature>
<evidence type="ECO:0000256" key="5">
    <source>
        <dbReference type="ARBA" id="ARBA00022729"/>
    </source>
</evidence>
<dbReference type="InterPro" id="IPR043504">
    <property type="entry name" value="Peptidase_S1_PA_chymotrypsin"/>
</dbReference>
<gene>
    <name evidence="15" type="primary">LOC115626230</name>
</gene>
<comment type="subcellular location">
    <subcellularLocation>
        <location evidence="1">Secreted</location>
        <location evidence="1">Extracellular space</location>
    </subcellularLocation>
</comment>
<organism evidence="14 15">
    <name type="scientific">Drosophila lebanonensis</name>
    <name type="common">Fruit fly</name>
    <name type="synonym">Scaptodrosophila lebanonensis</name>
    <dbReference type="NCBI Taxonomy" id="7225"/>
    <lineage>
        <taxon>Eukaryota</taxon>
        <taxon>Metazoa</taxon>
        <taxon>Ecdysozoa</taxon>
        <taxon>Arthropoda</taxon>
        <taxon>Hexapoda</taxon>
        <taxon>Insecta</taxon>
        <taxon>Pterygota</taxon>
        <taxon>Neoptera</taxon>
        <taxon>Endopterygota</taxon>
        <taxon>Diptera</taxon>
        <taxon>Brachycera</taxon>
        <taxon>Muscomorpha</taxon>
        <taxon>Ephydroidea</taxon>
        <taxon>Drosophilidae</taxon>
        <taxon>Scaptodrosophila</taxon>
    </lineage>
</organism>
<proteinExistence type="inferred from homology"/>
<evidence type="ECO:0000313" key="14">
    <source>
        <dbReference type="Proteomes" id="UP000504634"/>
    </source>
</evidence>
<evidence type="ECO:0000256" key="12">
    <source>
        <dbReference type="SAM" id="SignalP"/>
    </source>
</evidence>
<dbReference type="FunFam" id="2.40.10.10:FF:000077">
    <property type="entry name" value="Predicted protein"/>
    <property type="match status" value="1"/>
</dbReference>
<keyword evidence="5 12" id="KW-0732">Signal</keyword>
<dbReference type="GO" id="GO:0006508">
    <property type="term" value="P:proteolysis"/>
    <property type="evidence" value="ECO:0007669"/>
    <property type="project" value="UniProtKB-KW"/>
</dbReference>
<dbReference type="SMART" id="SM00020">
    <property type="entry name" value="Tryp_SPc"/>
    <property type="match status" value="1"/>
</dbReference>
<dbReference type="CDD" id="cd00190">
    <property type="entry name" value="Tryp_SPc"/>
    <property type="match status" value="1"/>
</dbReference>
<dbReference type="InterPro" id="IPR050430">
    <property type="entry name" value="Peptidase_S1"/>
</dbReference>
<keyword evidence="14" id="KW-1185">Reference proteome</keyword>
<dbReference type="PROSITE" id="PS50240">
    <property type="entry name" value="TRYPSIN_DOM"/>
    <property type="match status" value="1"/>
</dbReference>
<dbReference type="InterPro" id="IPR001254">
    <property type="entry name" value="Trypsin_dom"/>
</dbReference>
<keyword evidence="8" id="KW-0865">Zymogen</keyword>
<dbReference type="GO" id="GO:0004252">
    <property type="term" value="F:serine-type endopeptidase activity"/>
    <property type="evidence" value="ECO:0007669"/>
    <property type="project" value="UniProtKB-EC"/>
</dbReference>
<dbReference type="OrthoDB" id="10059102at2759"/>
<evidence type="ECO:0000256" key="4">
    <source>
        <dbReference type="ARBA" id="ARBA00022670"/>
    </source>
</evidence>
<dbReference type="RefSeq" id="XP_030377390.1">
    <property type="nucleotide sequence ID" value="XM_030521530.1"/>
</dbReference>
<dbReference type="PRINTS" id="PR00722">
    <property type="entry name" value="CHYMOTRYPSIN"/>
</dbReference>
<dbReference type="InterPro" id="IPR018114">
    <property type="entry name" value="TRYPSIN_HIS"/>
</dbReference>
<sequence>MNRLLLNLAALLVCGVCCLAMPQKDPFGRVVGGVATTIEDHPYQVSIQYTSGSHFCGGSLIDEETVVTAAHCLQGTAANEIQIRLGSANRKSGGELVSVRALTYHAGYNSKLMINDVALIKLSTPVRLTATIRPIALAEVTPPSGTPAVTSGWGTTCFLFCSSVDNLLEVEVDLLQVNECAQYNYSAGSILETMVCGYSEGKDACQGDSGGPLVANSQLVGIVSWGNGCAKSGYPGVYADVASLRSWIVATSSTL</sequence>
<comment type="similarity">
    <text evidence="2">Belongs to the peptidase S1 family.</text>
</comment>
<comment type="catalytic activity">
    <reaction evidence="10">
        <text>Preferential cleavage: Arg-|-Xaa, Lys-|-Xaa.</text>
        <dbReference type="EC" id="3.4.21.4"/>
    </reaction>
</comment>
<evidence type="ECO:0000256" key="7">
    <source>
        <dbReference type="ARBA" id="ARBA00022825"/>
    </source>
</evidence>
<evidence type="ECO:0000256" key="11">
    <source>
        <dbReference type="RuleBase" id="RU363034"/>
    </source>
</evidence>
<evidence type="ECO:0000256" key="3">
    <source>
        <dbReference type="ARBA" id="ARBA00022525"/>
    </source>
</evidence>
<evidence type="ECO:0000259" key="13">
    <source>
        <dbReference type="PROSITE" id="PS50240"/>
    </source>
</evidence>
<evidence type="ECO:0000256" key="6">
    <source>
        <dbReference type="ARBA" id="ARBA00022801"/>
    </source>
</evidence>
<evidence type="ECO:0000256" key="8">
    <source>
        <dbReference type="ARBA" id="ARBA00023145"/>
    </source>
</evidence>
<evidence type="ECO:0000256" key="1">
    <source>
        <dbReference type="ARBA" id="ARBA00004239"/>
    </source>
</evidence>
<dbReference type="Pfam" id="PF00089">
    <property type="entry name" value="Trypsin"/>
    <property type="match status" value="1"/>
</dbReference>
<keyword evidence="6 11" id="KW-0378">Hydrolase</keyword>
<reference evidence="15" key="1">
    <citation type="submission" date="2025-08" db="UniProtKB">
        <authorList>
            <consortium name="RefSeq"/>
        </authorList>
    </citation>
    <scope>IDENTIFICATION</scope>
    <source>
        <strain evidence="15">11010-0011.00</strain>
        <tissue evidence="15">Whole body</tissue>
    </source>
</reference>
<feature type="signal peptide" evidence="12">
    <location>
        <begin position="1"/>
        <end position="20"/>
    </location>
</feature>
<dbReference type="PROSITE" id="PS00134">
    <property type="entry name" value="TRYPSIN_HIS"/>
    <property type="match status" value="1"/>
</dbReference>
<dbReference type="InterPro" id="IPR009003">
    <property type="entry name" value="Peptidase_S1_PA"/>
</dbReference>
<evidence type="ECO:0000256" key="10">
    <source>
        <dbReference type="ARBA" id="ARBA00036320"/>
    </source>
</evidence>
<dbReference type="PANTHER" id="PTHR24276:SF94">
    <property type="entry name" value="AT20289P-RELATED"/>
    <property type="match status" value="1"/>
</dbReference>
<evidence type="ECO:0000256" key="2">
    <source>
        <dbReference type="ARBA" id="ARBA00007664"/>
    </source>
</evidence>
<name>A0A6J2TPF4_DROLE</name>
<evidence type="ECO:0000313" key="15">
    <source>
        <dbReference type="RefSeq" id="XP_030377390.1"/>
    </source>
</evidence>
<protein>
    <submittedName>
        <fullName evidence="15">Trypsin</fullName>
    </submittedName>
</protein>
<dbReference type="InterPro" id="IPR033116">
    <property type="entry name" value="TRYPSIN_SER"/>
</dbReference>
<dbReference type="PROSITE" id="PS00135">
    <property type="entry name" value="TRYPSIN_SER"/>
    <property type="match status" value="1"/>
</dbReference>
<dbReference type="Gene3D" id="2.40.10.10">
    <property type="entry name" value="Trypsin-like serine proteases"/>
    <property type="match status" value="1"/>
</dbReference>
<dbReference type="GO" id="GO:0005576">
    <property type="term" value="C:extracellular region"/>
    <property type="evidence" value="ECO:0007669"/>
    <property type="project" value="UniProtKB-SubCell"/>
</dbReference>
<keyword evidence="7 11" id="KW-0720">Serine protease</keyword>
<dbReference type="GeneID" id="115626230"/>
<evidence type="ECO:0000256" key="9">
    <source>
        <dbReference type="ARBA" id="ARBA00023157"/>
    </source>
</evidence>
<feature type="chain" id="PRO_5026740697" evidence="12">
    <location>
        <begin position="21"/>
        <end position="255"/>
    </location>
</feature>
<keyword evidence="4 11" id="KW-0645">Protease</keyword>
<dbReference type="AlphaFoldDB" id="A0A6J2TPF4"/>
<dbReference type="InterPro" id="IPR001314">
    <property type="entry name" value="Peptidase_S1A"/>
</dbReference>